<proteinExistence type="predicted"/>
<organism evidence="1 2">
    <name type="scientific">Microlunatus flavus</name>
    <dbReference type="NCBI Taxonomy" id="1036181"/>
    <lineage>
        <taxon>Bacteria</taxon>
        <taxon>Bacillati</taxon>
        <taxon>Actinomycetota</taxon>
        <taxon>Actinomycetes</taxon>
        <taxon>Propionibacteriales</taxon>
        <taxon>Propionibacteriaceae</taxon>
        <taxon>Microlunatus</taxon>
    </lineage>
</organism>
<gene>
    <name evidence="1" type="ORF">SAMN05421756_10224</name>
</gene>
<protein>
    <submittedName>
        <fullName evidence="1">Uncharacterized protein</fullName>
    </submittedName>
</protein>
<evidence type="ECO:0000313" key="2">
    <source>
        <dbReference type="Proteomes" id="UP000198504"/>
    </source>
</evidence>
<dbReference type="AlphaFoldDB" id="A0A1H9C0A9"/>
<evidence type="ECO:0000313" key="1">
    <source>
        <dbReference type="EMBL" id="SEP94542.1"/>
    </source>
</evidence>
<dbReference type="STRING" id="1036181.SAMN05421756_10224"/>
<dbReference type="InterPro" id="IPR006311">
    <property type="entry name" value="TAT_signal"/>
</dbReference>
<keyword evidence="2" id="KW-1185">Reference proteome</keyword>
<name>A0A1H9C0A9_9ACTN</name>
<accession>A0A1H9C0A9</accession>
<dbReference type="EMBL" id="FOFA01000002">
    <property type="protein sequence ID" value="SEP94542.1"/>
    <property type="molecule type" value="Genomic_DNA"/>
</dbReference>
<reference evidence="2" key="1">
    <citation type="submission" date="2016-10" db="EMBL/GenBank/DDBJ databases">
        <authorList>
            <person name="Varghese N."/>
            <person name="Submissions S."/>
        </authorList>
    </citation>
    <scope>NUCLEOTIDE SEQUENCE [LARGE SCALE GENOMIC DNA]</scope>
    <source>
        <strain evidence="2">CGMCC 4.6856</strain>
    </source>
</reference>
<dbReference type="Proteomes" id="UP000198504">
    <property type="component" value="Unassembled WGS sequence"/>
</dbReference>
<dbReference type="PROSITE" id="PS51318">
    <property type="entry name" value="TAT"/>
    <property type="match status" value="1"/>
</dbReference>
<sequence length="235" mass="24470">MREAGSLTRPEEYFVTDAVLAAADQAALQRRRFLRGGALLAAAAGGAVAASATGATPAQAAETDVSTLTVGLPPARFLDTRTSDGRELIVGSSSSAFDAKHRLKKGAWIDVAVFPTDAEGIGIFSVFVNLGSRASTKKGTLLVTEPDGGRSDAWTLHYGKGAEVNNSAIVGVGVDDSESYYTVRIYAGSVTHVVLDLTGVSALVASDPVEELRTARTSQRTSLARVVAAAKSMRR</sequence>